<dbReference type="AlphaFoldDB" id="A0A919LDJ8"/>
<feature type="transmembrane region" description="Helical" evidence="1">
    <location>
        <begin position="6"/>
        <end position="30"/>
    </location>
</feature>
<dbReference type="PANTHER" id="PTHR32251:SF17">
    <property type="entry name" value="STEROID 5-ALPHA REDUCTASE C-TERMINAL DOMAIN-CONTAINING PROTEIN"/>
    <property type="match status" value="1"/>
</dbReference>
<accession>A0A919LDJ8</accession>
<feature type="transmembrane region" description="Helical" evidence="1">
    <location>
        <begin position="42"/>
        <end position="63"/>
    </location>
</feature>
<keyword evidence="1" id="KW-0472">Membrane</keyword>
<protein>
    <recommendedName>
        <fullName evidence="4">DUF1295 domain-containing protein</fullName>
    </recommendedName>
</protein>
<dbReference type="Gene3D" id="1.20.120.1630">
    <property type="match status" value="1"/>
</dbReference>
<evidence type="ECO:0000313" key="2">
    <source>
        <dbReference type="EMBL" id="GHI83462.1"/>
    </source>
</evidence>
<keyword evidence="1" id="KW-0812">Transmembrane</keyword>
<dbReference type="PROSITE" id="PS50244">
    <property type="entry name" value="S5A_REDUCTASE"/>
    <property type="match status" value="1"/>
</dbReference>
<organism evidence="2 3">
    <name type="scientific">Streptomyces xanthophaeus</name>
    <dbReference type="NCBI Taxonomy" id="67385"/>
    <lineage>
        <taxon>Bacteria</taxon>
        <taxon>Bacillati</taxon>
        <taxon>Actinomycetota</taxon>
        <taxon>Actinomycetes</taxon>
        <taxon>Kitasatosporales</taxon>
        <taxon>Streptomycetaceae</taxon>
        <taxon>Streptomyces</taxon>
    </lineage>
</organism>
<comment type="caution">
    <text evidence="2">The sequence shown here is derived from an EMBL/GenBank/DDBJ whole genome shotgun (WGS) entry which is preliminary data.</text>
</comment>
<dbReference type="OrthoDB" id="9779233at2"/>
<evidence type="ECO:0008006" key="4">
    <source>
        <dbReference type="Google" id="ProtNLM"/>
    </source>
</evidence>
<dbReference type="GO" id="GO:0016020">
    <property type="term" value="C:membrane"/>
    <property type="evidence" value="ECO:0007669"/>
    <property type="project" value="TreeGrafter"/>
</dbReference>
<dbReference type="RefSeq" id="WP_031138261.1">
    <property type="nucleotide sequence ID" value="NZ_BNEE01000004.1"/>
</dbReference>
<dbReference type="Pfam" id="PF06966">
    <property type="entry name" value="DUF1295"/>
    <property type="match status" value="1"/>
</dbReference>
<keyword evidence="3" id="KW-1185">Reference proteome</keyword>
<evidence type="ECO:0000256" key="1">
    <source>
        <dbReference type="SAM" id="Phobius"/>
    </source>
</evidence>
<feature type="transmembrane region" description="Helical" evidence="1">
    <location>
        <begin position="200"/>
        <end position="231"/>
    </location>
</feature>
<dbReference type="EMBL" id="BNEE01000004">
    <property type="protein sequence ID" value="GHI83462.1"/>
    <property type="molecule type" value="Genomic_DNA"/>
</dbReference>
<dbReference type="Proteomes" id="UP000600026">
    <property type="component" value="Unassembled WGS sequence"/>
</dbReference>
<reference evidence="2" key="1">
    <citation type="submission" date="2020-09" db="EMBL/GenBank/DDBJ databases">
        <title>Whole genome shotgun sequence of Streptomyces xanthophaeus NBRC 12829.</title>
        <authorList>
            <person name="Komaki H."/>
            <person name="Tamura T."/>
        </authorList>
    </citation>
    <scope>NUCLEOTIDE SEQUENCE</scope>
    <source>
        <strain evidence="2">NBRC 12829</strain>
    </source>
</reference>
<evidence type="ECO:0000313" key="3">
    <source>
        <dbReference type="Proteomes" id="UP000600026"/>
    </source>
</evidence>
<dbReference type="InterPro" id="IPR010721">
    <property type="entry name" value="UstE-like"/>
</dbReference>
<name>A0A919LDJ8_9ACTN</name>
<dbReference type="PANTHER" id="PTHR32251">
    <property type="entry name" value="3-OXO-5-ALPHA-STEROID 4-DEHYDROGENASE"/>
    <property type="match status" value="1"/>
</dbReference>
<keyword evidence="1" id="KW-1133">Transmembrane helix</keyword>
<proteinExistence type="predicted"/>
<feature type="transmembrane region" description="Helical" evidence="1">
    <location>
        <begin position="118"/>
        <end position="140"/>
    </location>
</feature>
<sequence>MTGAAWPAFGLNLAASAGAALAVMLLTFAVARARGLHRLVDVAWGVAFTAVAVVTYVLSAGHGDDTRRLLLTLATSVWGLRLAAHIAWRGRGHGEDPRYEKLLAGARGSRTAHALRSVYLLQAALVWLVSLPVQAGAYAATAVGAVAWAGAAVWATGLAFEAVGDFQLARFKADPAHRGLIMDRGLWGWTRHPNYFGDFLVWWGIYLMACADWLTAALCLVSPVVMSLLLTRGSGKRLLERHMAGRPGYAAYLARTSGFVPRPPRGPRGGAPTGGAAR</sequence>
<gene>
    <name evidence="2" type="ORF">Sxan_08260</name>
</gene>